<evidence type="ECO:0000313" key="2">
    <source>
        <dbReference type="Proteomes" id="UP001500151"/>
    </source>
</evidence>
<comment type="caution">
    <text evidence="1">The sequence shown here is derived from an EMBL/GenBank/DDBJ whole genome shotgun (WGS) entry which is preliminary data.</text>
</comment>
<reference evidence="2" key="1">
    <citation type="journal article" date="2019" name="Int. J. Syst. Evol. Microbiol.">
        <title>The Global Catalogue of Microorganisms (GCM) 10K type strain sequencing project: providing services to taxonomists for standard genome sequencing and annotation.</title>
        <authorList>
            <consortium name="The Broad Institute Genomics Platform"/>
            <consortium name="The Broad Institute Genome Sequencing Center for Infectious Disease"/>
            <person name="Wu L."/>
            <person name="Ma J."/>
        </authorList>
    </citation>
    <scope>NUCLEOTIDE SEQUENCE [LARGE SCALE GENOMIC DNA]</scope>
    <source>
        <strain evidence="2">JCM 4524</strain>
    </source>
</reference>
<dbReference type="EMBL" id="BAAASJ010000043">
    <property type="protein sequence ID" value="GAA2641689.1"/>
    <property type="molecule type" value="Genomic_DNA"/>
</dbReference>
<evidence type="ECO:0000313" key="1">
    <source>
        <dbReference type="EMBL" id="GAA2641689.1"/>
    </source>
</evidence>
<dbReference type="Proteomes" id="UP001500151">
    <property type="component" value="Unassembled WGS sequence"/>
</dbReference>
<protein>
    <submittedName>
        <fullName evidence="1">Uncharacterized protein</fullName>
    </submittedName>
</protein>
<organism evidence="1 2">
    <name type="scientific">Streptomyces vastus</name>
    <dbReference type="NCBI Taxonomy" id="285451"/>
    <lineage>
        <taxon>Bacteria</taxon>
        <taxon>Bacillati</taxon>
        <taxon>Actinomycetota</taxon>
        <taxon>Actinomycetes</taxon>
        <taxon>Kitasatosporales</taxon>
        <taxon>Streptomycetaceae</taxon>
        <taxon>Streptomyces</taxon>
    </lineage>
</organism>
<name>A0ABP6DGJ7_9ACTN</name>
<keyword evidence="2" id="KW-1185">Reference proteome</keyword>
<gene>
    <name evidence="1" type="ORF">GCM10010307_43420</name>
</gene>
<accession>A0ABP6DGJ7</accession>
<sequence>MSWDEEWAQLKADALARQQQSTHMQLNQLPADVGGSSSGPGGYGDGYSVNAASVDGSSHLLIEIAGVLYEGRMDAENATTCRVPRSHADVAAKVDTFARYAKHQYDDAVVLLAALAGHLKSANNTYAQYDQRVFRAPVPRWTPSPRWATTS</sequence>
<proteinExistence type="predicted"/>